<protein>
    <submittedName>
        <fullName evidence="1">APETALA2-like protein 3</fullName>
    </submittedName>
</protein>
<accession>A0ACB8JSM7</accession>
<evidence type="ECO:0000313" key="2">
    <source>
        <dbReference type="Proteomes" id="UP000829398"/>
    </source>
</evidence>
<reference evidence="2" key="1">
    <citation type="journal article" date="2023" name="Hortic. Res.">
        <title>A chromosome-level phased genome enabling allele-level studies in sweet orange: a case study on citrus Huanglongbing tolerance.</title>
        <authorList>
            <person name="Wu B."/>
            <person name="Yu Q."/>
            <person name="Deng Z."/>
            <person name="Duan Y."/>
            <person name="Luo F."/>
            <person name="Gmitter F. Jr."/>
        </authorList>
    </citation>
    <scope>NUCLEOTIDE SEQUENCE [LARGE SCALE GENOMIC DNA]</scope>
    <source>
        <strain evidence="2">cv. Valencia</strain>
    </source>
</reference>
<gene>
    <name evidence="1" type="ORF">KPL71_017755</name>
</gene>
<keyword evidence="2" id="KW-1185">Reference proteome</keyword>
<name>A0ACB8JSM7_CITSI</name>
<sequence length="493" mass="55047">MLDLNLSVYSGEYSNSTNRESSGSFHSSVVTSVGDCCSPASSSGGYIFSILKDSNNNSGSNQNDHHHQHHYKNDNVLTQGGGGIPFIPLIINTEGEEEEEGNNNNDDERDRVASLSQQQEVQIQQHSHSRQMKKTRRGPRSKSSQYRGVTFYRRTGRWESHIWDCGKQVYLGGFDTALAAARAYDRAAIKFRGVDADINFHVDDYQDDIRIMSNFTKDEFVYSLRRQNTAAASRGTSKYRGVTLHKCGRWEARMGQYLGRKYVYLGLYNSEEEAARAYDRAVLKCIGREAVTNFDPNSYDENSIYGTNPAEGDNEVDLNLGIAPPKSNDGRKDENNWSKFLFQNGWNNMPNDFGARKTGVKLANFNCLYCSQQLENSVAATARVQPAPCNPAMPIESSPPGWSGGFSNHLLNERALEKGNINSFPSWTWQFEAPLVGSAAVPRFSTAASSGFPSMITAPSVVSNHLHYPNTMVHDRYTQSIINPNMPHFCCRS</sequence>
<dbReference type="EMBL" id="CM039175">
    <property type="protein sequence ID" value="KAH9735515.1"/>
    <property type="molecule type" value="Genomic_DNA"/>
</dbReference>
<dbReference type="Proteomes" id="UP000829398">
    <property type="component" value="Chromosome 6"/>
</dbReference>
<comment type="caution">
    <text evidence="1">The sequence shown here is derived from an EMBL/GenBank/DDBJ whole genome shotgun (WGS) entry which is preliminary data.</text>
</comment>
<organism evidence="1 2">
    <name type="scientific">Citrus sinensis</name>
    <name type="common">Sweet orange</name>
    <name type="synonym">Citrus aurantium var. sinensis</name>
    <dbReference type="NCBI Taxonomy" id="2711"/>
    <lineage>
        <taxon>Eukaryota</taxon>
        <taxon>Viridiplantae</taxon>
        <taxon>Streptophyta</taxon>
        <taxon>Embryophyta</taxon>
        <taxon>Tracheophyta</taxon>
        <taxon>Spermatophyta</taxon>
        <taxon>Magnoliopsida</taxon>
        <taxon>eudicotyledons</taxon>
        <taxon>Gunneridae</taxon>
        <taxon>Pentapetalae</taxon>
        <taxon>rosids</taxon>
        <taxon>malvids</taxon>
        <taxon>Sapindales</taxon>
        <taxon>Rutaceae</taxon>
        <taxon>Aurantioideae</taxon>
        <taxon>Citrus</taxon>
    </lineage>
</organism>
<evidence type="ECO:0000313" key="1">
    <source>
        <dbReference type="EMBL" id="KAH9735515.1"/>
    </source>
</evidence>
<proteinExistence type="predicted"/>